<dbReference type="InterPro" id="IPR009677">
    <property type="entry name" value="DUF1266"/>
</dbReference>
<evidence type="ECO:0000259" key="1">
    <source>
        <dbReference type="Pfam" id="PF06889"/>
    </source>
</evidence>
<dbReference type="Pfam" id="PF06889">
    <property type="entry name" value="DUF1266"/>
    <property type="match status" value="1"/>
</dbReference>
<sequence>MKGKNLLMIAAIAILTGAGCNNDNKKKEQGREAVAAEKPQTITNYELYPFMLGGVYFFHGYGGPAAVYDRLIKPMVQGQPGDSSFSTTLQSAYSRYFVFPFKPEDDKDGKEAKATLADYWDIHDKAGLEQSLTWLLEEGHQAQYARYRKAIDENGGKDADLSKVDMAKYGFSAKDKDGLEFVKAHYTSFSTAGIKAWDLARYINNICIAYQAGYFVRGEAVAWLQKAPLIARKAYSDWKTYFNDFLLGREFWGGGVTDNEQYKKEVDGLLEGEYSIYQYLSF</sequence>
<dbReference type="Proteomes" id="UP000461730">
    <property type="component" value="Unassembled WGS sequence"/>
</dbReference>
<evidence type="ECO:0000313" key="2">
    <source>
        <dbReference type="EMBL" id="MVT11653.1"/>
    </source>
</evidence>
<name>A0A7K1UBC1_9BACT</name>
<reference evidence="2 3" key="1">
    <citation type="submission" date="2019-12" db="EMBL/GenBank/DDBJ databases">
        <title>Chitinophaga sp. strain ysch24 (GDMCC 1.1355), whole genome shotgun sequence.</title>
        <authorList>
            <person name="Zhang X."/>
        </authorList>
    </citation>
    <scope>NUCLEOTIDE SEQUENCE [LARGE SCALE GENOMIC DNA]</scope>
    <source>
        <strain evidence="3">ysch24</strain>
    </source>
</reference>
<feature type="domain" description="DUF1266" evidence="1">
    <location>
        <begin position="116"/>
        <end position="281"/>
    </location>
</feature>
<organism evidence="2 3">
    <name type="scientific">Chitinophaga tropicalis</name>
    <dbReference type="NCBI Taxonomy" id="2683588"/>
    <lineage>
        <taxon>Bacteria</taxon>
        <taxon>Pseudomonadati</taxon>
        <taxon>Bacteroidota</taxon>
        <taxon>Chitinophagia</taxon>
        <taxon>Chitinophagales</taxon>
        <taxon>Chitinophagaceae</taxon>
        <taxon>Chitinophaga</taxon>
    </lineage>
</organism>
<dbReference type="AlphaFoldDB" id="A0A7K1UBC1"/>
<evidence type="ECO:0000313" key="3">
    <source>
        <dbReference type="Proteomes" id="UP000461730"/>
    </source>
</evidence>
<protein>
    <submittedName>
        <fullName evidence="2">DUF1266 domain-containing protein</fullName>
    </submittedName>
</protein>
<dbReference type="EMBL" id="WRXN01000015">
    <property type="protein sequence ID" value="MVT11653.1"/>
    <property type="molecule type" value="Genomic_DNA"/>
</dbReference>
<dbReference type="PROSITE" id="PS51257">
    <property type="entry name" value="PROKAR_LIPOPROTEIN"/>
    <property type="match status" value="1"/>
</dbReference>
<comment type="caution">
    <text evidence="2">The sequence shown here is derived from an EMBL/GenBank/DDBJ whole genome shotgun (WGS) entry which is preliminary data.</text>
</comment>
<accession>A0A7K1UBC1</accession>
<dbReference type="RefSeq" id="WP_157309078.1">
    <property type="nucleotide sequence ID" value="NZ_WRXN01000015.1"/>
</dbReference>
<keyword evidence="3" id="KW-1185">Reference proteome</keyword>
<proteinExistence type="predicted"/>
<gene>
    <name evidence="2" type="ORF">GO493_25545</name>
</gene>